<feature type="transmembrane region" description="Helical" evidence="1">
    <location>
        <begin position="31"/>
        <end position="49"/>
    </location>
</feature>
<dbReference type="AlphaFoldDB" id="A0A0P0CDD4"/>
<accession>A0A0P0CDD4</accession>
<proteinExistence type="predicted"/>
<keyword evidence="1" id="KW-1133">Transmembrane helix</keyword>
<protein>
    <submittedName>
        <fullName evidence="2">Uncharacterized protein</fullName>
    </submittedName>
</protein>
<evidence type="ECO:0000313" key="3">
    <source>
        <dbReference type="Proteomes" id="UP000061382"/>
    </source>
</evidence>
<name>A0A0P0CDD4_9BACT</name>
<keyword evidence="1" id="KW-0472">Membrane</keyword>
<dbReference type="Proteomes" id="UP000061382">
    <property type="component" value="Chromosome"/>
</dbReference>
<organism evidence="2 3">
    <name type="scientific">Rufibacter tibetensis</name>
    <dbReference type="NCBI Taxonomy" id="512763"/>
    <lineage>
        <taxon>Bacteria</taxon>
        <taxon>Pseudomonadati</taxon>
        <taxon>Bacteroidota</taxon>
        <taxon>Cytophagia</taxon>
        <taxon>Cytophagales</taxon>
        <taxon>Hymenobacteraceae</taxon>
        <taxon>Rufibacter</taxon>
    </lineage>
</organism>
<dbReference type="EMBL" id="CP012643">
    <property type="protein sequence ID" value="ALI99786.1"/>
    <property type="molecule type" value="Genomic_DNA"/>
</dbReference>
<keyword evidence="3" id="KW-1185">Reference proteome</keyword>
<dbReference type="RefSeq" id="WP_062544296.1">
    <property type="nucleotide sequence ID" value="NZ_CP012643.1"/>
</dbReference>
<reference evidence="2 3" key="1">
    <citation type="submission" date="2015-08" db="EMBL/GenBank/DDBJ databases">
        <title>Complete genome sequence of Rufibacter tibetensis strain 1351t, a radiation-resistant bacterium from tibet plateau.</title>
        <authorList>
            <person name="Dai J."/>
        </authorList>
    </citation>
    <scope>NUCLEOTIDE SEQUENCE [LARGE SCALE GENOMIC DNA]</scope>
    <source>
        <strain evidence="2 3">1351</strain>
    </source>
</reference>
<sequence>MDFKDKAKLAETLHPKPTVLAADVRLKLARYLYLCHSGTGTIGLVFGVWEPMLASLFPEALTPKRI</sequence>
<gene>
    <name evidence="2" type="ORF">DC20_13390</name>
</gene>
<dbReference type="KEGG" id="rti:DC20_13390"/>
<evidence type="ECO:0000313" key="2">
    <source>
        <dbReference type="EMBL" id="ALI99786.1"/>
    </source>
</evidence>
<dbReference type="STRING" id="512763.DC20_13390"/>
<dbReference type="PATRIC" id="fig|512763.3.peg.2939"/>
<evidence type="ECO:0000256" key="1">
    <source>
        <dbReference type="SAM" id="Phobius"/>
    </source>
</evidence>
<keyword evidence="1" id="KW-0812">Transmembrane</keyword>